<sequence length="136" mass="14923">MTGQTRKERRQDTAPSTAAVFCLALFAPLPLRAAPLPADNPLARQFAYCAGRLSAEAQHHDDREIFALKQAMQALLDTLIPPEANPAYEDLRIAGHVAQSTLLSVSRFSFDEEEATRAKALAEEKMRQCRGMLLGG</sequence>
<keyword evidence="1" id="KW-0732">Signal</keyword>
<name>A0A1I3W0T6_9RHOB</name>
<evidence type="ECO:0000313" key="3">
    <source>
        <dbReference type="Proteomes" id="UP000183299"/>
    </source>
</evidence>
<evidence type="ECO:0000256" key="1">
    <source>
        <dbReference type="SAM" id="SignalP"/>
    </source>
</evidence>
<accession>A0A1I3W0T6</accession>
<dbReference type="OrthoDB" id="7872837at2"/>
<dbReference type="EMBL" id="FORY01000019">
    <property type="protein sequence ID" value="SFK01040.1"/>
    <property type="molecule type" value="Genomic_DNA"/>
</dbReference>
<proteinExistence type="predicted"/>
<reference evidence="2 3" key="1">
    <citation type="submission" date="2016-10" db="EMBL/GenBank/DDBJ databases">
        <authorList>
            <person name="de Groot N.N."/>
        </authorList>
    </citation>
    <scope>NUCLEOTIDE SEQUENCE [LARGE SCALE GENOMIC DNA]</scope>
    <source>
        <strain evidence="2 3">CGMCC 1.8891</strain>
    </source>
</reference>
<feature type="chain" id="PRO_5010378170" evidence="1">
    <location>
        <begin position="34"/>
        <end position="136"/>
    </location>
</feature>
<keyword evidence="3" id="KW-1185">Reference proteome</keyword>
<dbReference type="GeneID" id="98666666"/>
<dbReference type="RefSeq" id="WP_066605160.1">
    <property type="nucleotide sequence ID" value="NZ_FORY01000019.1"/>
</dbReference>
<evidence type="ECO:0000313" key="2">
    <source>
        <dbReference type="EMBL" id="SFK01040.1"/>
    </source>
</evidence>
<gene>
    <name evidence="2" type="ORF">SAMN04488138_11939</name>
</gene>
<feature type="signal peptide" evidence="1">
    <location>
        <begin position="1"/>
        <end position="33"/>
    </location>
</feature>
<protein>
    <submittedName>
        <fullName evidence="2">Uncharacterized protein</fullName>
    </submittedName>
</protein>
<dbReference type="Proteomes" id="UP000183299">
    <property type="component" value="Unassembled WGS sequence"/>
</dbReference>
<organism evidence="2 3">
    <name type="scientific">Celeribacter halophilus</name>
    <dbReference type="NCBI Taxonomy" id="576117"/>
    <lineage>
        <taxon>Bacteria</taxon>
        <taxon>Pseudomonadati</taxon>
        <taxon>Pseudomonadota</taxon>
        <taxon>Alphaproteobacteria</taxon>
        <taxon>Rhodobacterales</taxon>
        <taxon>Roseobacteraceae</taxon>
        <taxon>Celeribacter</taxon>
    </lineage>
</organism>
<dbReference type="AlphaFoldDB" id="A0A1I3W0T6"/>